<dbReference type="PANTHER" id="PTHR43869">
    <property type="entry name" value="GLYCINE BETAINE/PROLINE BETAINE TRANSPORT SYSTEM ATP-BINDING PROTEIN PROV"/>
    <property type="match status" value="1"/>
</dbReference>
<evidence type="ECO:0000259" key="1">
    <source>
        <dbReference type="PROSITE" id="PS50893"/>
    </source>
</evidence>
<keyword evidence="3" id="KW-1185">Reference proteome</keyword>
<keyword evidence="2" id="KW-0547">Nucleotide-binding</keyword>
<dbReference type="Pfam" id="PF00005">
    <property type="entry name" value="ABC_tran"/>
    <property type="match status" value="1"/>
</dbReference>
<reference evidence="2 3" key="1">
    <citation type="submission" date="2018-11" db="EMBL/GenBank/DDBJ databases">
        <title>Mesobaculum littorinae gen. nov., sp. nov., isolated from Littorina scabra that represents a novel genus of the order Rhodobacteraceae.</title>
        <authorList>
            <person name="Li F."/>
        </authorList>
    </citation>
    <scope>NUCLEOTIDE SEQUENCE [LARGE SCALE GENOMIC DNA]</scope>
    <source>
        <strain evidence="2 3">M0103</strain>
    </source>
</reference>
<organism evidence="2 3">
    <name type="scientific">Mesobaculum littorinae</name>
    <dbReference type="NCBI Taxonomy" id="2486419"/>
    <lineage>
        <taxon>Bacteria</taxon>
        <taxon>Pseudomonadati</taxon>
        <taxon>Pseudomonadota</taxon>
        <taxon>Alphaproteobacteria</taxon>
        <taxon>Rhodobacterales</taxon>
        <taxon>Roseobacteraceae</taxon>
        <taxon>Mesobaculum</taxon>
    </lineage>
</organism>
<dbReference type="RefSeq" id="WP_127906577.1">
    <property type="nucleotide sequence ID" value="NZ_RQXX01000003.1"/>
</dbReference>
<dbReference type="SUPFAM" id="SSF52540">
    <property type="entry name" value="P-loop containing nucleoside triphosphate hydrolases"/>
    <property type="match status" value="1"/>
</dbReference>
<keyword evidence="2" id="KW-0067">ATP-binding</keyword>
<name>A0A438AGU2_9RHOB</name>
<dbReference type="GO" id="GO:0016887">
    <property type="term" value="F:ATP hydrolysis activity"/>
    <property type="evidence" value="ECO:0007669"/>
    <property type="project" value="InterPro"/>
</dbReference>
<comment type="caution">
    <text evidence="2">The sequence shown here is derived from an EMBL/GenBank/DDBJ whole genome shotgun (WGS) entry which is preliminary data.</text>
</comment>
<dbReference type="PANTHER" id="PTHR43869:SF1">
    <property type="entry name" value="GLYCINE BETAINE_PROLINE BETAINE TRANSPORT SYSTEM ATP-BINDING PROTEIN PROV"/>
    <property type="match status" value="1"/>
</dbReference>
<dbReference type="Proteomes" id="UP000285908">
    <property type="component" value="Unassembled WGS sequence"/>
</dbReference>
<evidence type="ECO:0000313" key="2">
    <source>
        <dbReference type="EMBL" id="RVV97912.1"/>
    </source>
</evidence>
<evidence type="ECO:0000313" key="3">
    <source>
        <dbReference type="Proteomes" id="UP000285908"/>
    </source>
</evidence>
<dbReference type="EMBL" id="RQXX01000003">
    <property type="protein sequence ID" value="RVV97912.1"/>
    <property type="molecule type" value="Genomic_DNA"/>
</dbReference>
<dbReference type="PROSITE" id="PS50893">
    <property type="entry name" value="ABC_TRANSPORTER_2"/>
    <property type="match status" value="1"/>
</dbReference>
<sequence>MPTRLEAVRSHTLPKDEVRDLFDCVLGVWNANLTLREGEIFCVRGLSASGKSPLVLHIKRLIDPTAEEIHVAGRRADTMPEPALEQPRSVTIGMVVRYMALWPHRTLTGNLGFGLDVLRALSSMELDGWEDHQPDQLPGGMQQRVGLVRALAADPDILLMDDPFSAFDPLIRRQLQDQAGIVTQAAQDGRLHHP</sequence>
<dbReference type="InterPro" id="IPR051921">
    <property type="entry name" value="ABC_osmolyte_uptake_ATP-bind"/>
</dbReference>
<protein>
    <submittedName>
        <fullName evidence="2">ATP-binding cassette domain-containing protein</fullName>
    </submittedName>
</protein>
<dbReference type="AlphaFoldDB" id="A0A438AGU2"/>
<dbReference type="InterPro" id="IPR027417">
    <property type="entry name" value="P-loop_NTPase"/>
</dbReference>
<dbReference type="GO" id="GO:0005524">
    <property type="term" value="F:ATP binding"/>
    <property type="evidence" value="ECO:0007669"/>
    <property type="project" value="UniProtKB-KW"/>
</dbReference>
<dbReference type="Gene3D" id="3.40.50.300">
    <property type="entry name" value="P-loop containing nucleotide triphosphate hydrolases"/>
    <property type="match status" value="1"/>
</dbReference>
<gene>
    <name evidence="2" type="ORF">EKE94_10590</name>
</gene>
<accession>A0A438AGU2</accession>
<dbReference type="OrthoDB" id="9806726at2"/>
<feature type="domain" description="ABC transporter" evidence="1">
    <location>
        <begin position="8"/>
        <end position="194"/>
    </location>
</feature>
<dbReference type="InterPro" id="IPR003439">
    <property type="entry name" value="ABC_transporter-like_ATP-bd"/>
</dbReference>
<proteinExistence type="predicted"/>